<dbReference type="Proteomes" id="UP000004416">
    <property type="component" value="Unassembled WGS sequence"/>
</dbReference>
<dbReference type="AlphaFoldDB" id="G9XGF4"/>
<keyword evidence="1" id="KW-0472">Membrane</keyword>
<organism evidence="2 3">
    <name type="scientific">Desulfitobacterium hafniense DP7</name>
    <dbReference type="NCBI Taxonomy" id="537010"/>
    <lineage>
        <taxon>Bacteria</taxon>
        <taxon>Bacillati</taxon>
        <taxon>Bacillota</taxon>
        <taxon>Clostridia</taxon>
        <taxon>Eubacteriales</taxon>
        <taxon>Desulfitobacteriaceae</taxon>
        <taxon>Desulfitobacterium</taxon>
    </lineage>
</organism>
<dbReference type="EMBL" id="AFZX01000002">
    <property type="protein sequence ID" value="EHL09245.1"/>
    <property type="molecule type" value="Genomic_DNA"/>
</dbReference>
<reference evidence="2 3" key="1">
    <citation type="submission" date="2011-08" db="EMBL/GenBank/DDBJ databases">
        <authorList>
            <person name="Weinstock G."/>
            <person name="Sodergren E."/>
            <person name="Clifton S."/>
            <person name="Fulton L."/>
            <person name="Fulton B."/>
            <person name="Courtney L."/>
            <person name="Fronick C."/>
            <person name="Harrison M."/>
            <person name="Strong C."/>
            <person name="Farmer C."/>
            <person name="Delahaunty K."/>
            <person name="Markovic C."/>
            <person name="Hall O."/>
            <person name="Minx P."/>
            <person name="Tomlinson C."/>
            <person name="Mitreva M."/>
            <person name="Hou S."/>
            <person name="Chen J."/>
            <person name="Wollam A."/>
            <person name="Pepin K.H."/>
            <person name="Johnson M."/>
            <person name="Bhonagiri V."/>
            <person name="Zhang X."/>
            <person name="Suruliraj S."/>
            <person name="Warren W."/>
            <person name="Chinwalla A."/>
            <person name="Mardis E.R."/>
            <person name="Wilson R.K."/>
        </authorList>
    </citation>
    <scope>NUCLEOTIDE SEQUENCE [LARGE SCALE GENOMIC DNA]</scope>
    <source>
        <strain evidence="2 3">DP7</strain>
    </source>
</reference>
<keyword evidence="1" id="KW-0812">Transmembrane</keyword>
<proteinExistence type="predicted"/>
<comment type="caution">
    <text evidence="2">The sequence shown here is derived from an EMBL/GenBank/DDBJ whole genome shotgun (WGS) entry which is preliminary data.</text>
</comment>
<keyword evidence="1" id="KW-1133">Transmembrane helix</keyword>
<name>G9XGF4_DESHA</name>
<feature type="transmembrane region" description="Helical" evidence="1">
    <location>
        <begin position="108"/>
        <end position="128"/>
    </location>
</feature>
<protein>
    <submittedName>
        <fullName evidence="2">Uncharacterized protein</fullName>
    </submittedName>
</protein>
<gene>
    <name evidence="2" type="ORF">HMPREF0322_00020</name>
</gene>
<dbReference type="HOGENOM" id="CLU_1803008_0_0_9"/>
<evidence type="ECO:0000256" key="1">
    <source>
        <dbReference type="SAM" id="Phobius"/>
    </source>
</evidence>
<evidence type="ECO:0000313" key="3">
    <source>
        <dbReference type="Proteomes" id="UP000004416"/>
    </source>
</evidence>
<evidence type="ECO:0000313" key="2">
    <source>
        <dbReference type="EMBL" id="EHL09245.1"/>
    </source>
</evidence>
<sequence>MLGVTDCLKKMDKLGGFGHGSERAADDALAAAGTVSFGNTGNPILPDRDGFGRAAVFTGPPILDDGMIGAIPGAKAAFDAAGLVNKGFIVNKENCFFRTVGETEMTNTILAVVGYTIAMHFASVAAFLKNTHYRTFIRFKNSF</sequence>
<accession>G9XGF4</accession>